<keyword evidence="1" id="KW-0227">DNA damage</keyword>
<evidence type="ECO:0000256" key="2">
    <source>
        <dbReference type="SAM" id="MobiDB-lite"/>
    </source>
</evidence>
<name>A0AAW9SVA5_CORAY</name>
<dbReference type="Pfam" id="PF00817">
    <property type="entry name" value="IMS"/>
    <property type="match status" value="1"/>
</dbReference>
<dbReference type="RefSeq" id="WP_284825807.1">
    <property type="nucleotide sequence ID" value="NZ_JASOOY020000020.1"/>
</dbReference>
<gene>
    <name evidence="4" type="ORF">QP460_006600</name>
</gene>
<dbReference type="Proteomes" id="UP001223646">
    <property type="component" value="Unassembled WGS sequence"/>
</dbReference>
<feature type="domain" description="UmuC" evidence="3">
    <location>
        <begin position="36"/>
        <end position="157"/>
    </location>
</feature>
<dbReference type="PANTHER" id="PTHR35369:SF2">
    <property type="entry name" value="BLR3025 PROTEIN"/>
    <property type="match status" value="1"/>
</dbReference>
<evidence type="ECO:0000313" key="5">
    <source>
        <dbReference type="Proteomes" id="UP001223646"/>
    </source>
</evidence>
<sequence>MAAAESSRVVALWLPDWPVQAAHLASVTSQANPLSPIAIVGDSGVAACSPSARRAGVRRGQSRRHAEALCPELEVVEESAARDAAEFESVLQRLEAVAAGVEALRPGLAVVAARGVMRYYGGQDVALEKLLDAAAVPGVDCSLGLADDIVTAILAARRGVLVAPGEDEGKRFRQGISLVELRAESALEMPAELAKSWQELGLCTLGDVAALPKRDIANRFGAQGARWHDLACRGEVRLVAPRSLPPGLAASYQSWESPLRRVDEASFVARFLAGQLHEQLFSHGYSCYRLAVVAQFSDGSEVRRVWRCTEPLAEQTTADRVRWQLDGWLNNRNRQQPRGNSGTVTGVVDGAEENDGDDSRGIVELQLEPLDVVAAGTVKQDLWHGSDDARAKARRAAERVQGLLGPEAVQQPVMQGGRGPGERVGFVAFGENPKNTKTAEINQPWPGAVLAPNPAIIPATANAEVEVLDADGHTVGVTGRATMTAEPSLVRHGVTTYRVSSWAGPWPIDERWWVPDEARRAARIQIRAVANDGTIAAWLLIGHAGAWRIEGAYA</sequence>
<dbReference type="AlphaFoldDB" id="A0AAW9SVA5"/>
<dbReference type="Gene3D" id="3.40.1170.60">
    <property type="match status" value="1"/>
</dbReference>
<dbReference type="GO" id="GO:0006281">
    <property type="term" value="P:DNA repair"/>
    <property type="evidence" value="ECO:0007669"/>
    <property type="project" value="InterPro"/>
</dbReference>
<reference evidence="4" key="1">
    <citation type="submission" date="2023-05" db="EMBL/GenBank/DDBJ databases">
        <authorList>
            <person name="Du J."/>
        </authorList>
    </citation>
    <scope>NUCLEOTIDE SEQUENCE</scope>
    <source>
        <strain evidence="4">UMB1064</strain>
    </source>
</reference>
<dbReference type="InterPro" id="IPR043502">
    <property type="entry name" value="DNA/RNA_pol_sf"/>
</dbReference>
<dbReference type="InterPro" id="IPR001126">
    <property type="entry name" value="UmuC"/>
</dbReference>
<dbReference type="EMBL" id="JASOOY020000020">
    <property type="protein sequence ID" value="MEO3717254.1"/>
    <property type="molecule type" value="Genomic_DNA"/>
</dbReference>
<feature type="compositionally biased region" description="Polar residues" evidence="2">
    <location>
        <begin position="332"/>
        <end position="344"/>
    </location>
</feature>
<evidence type="ECO:0000256" key="1">
    <source>
        <dbReference type="ARBA" id="ARBA00022763"/>
    </source>
</evidence>
<evidence type="ECO:0000259" key="3">
    <source>
        <dbReference type="PROSITE" id="PS50173"/>
    </source>
</evidence>
<organism evidence="4 5">
    <name type="scientific">Corynebacterium amycolatum</name>
    <dbReference type="NCBI Taxonomy" id="43765"/>
    <lineage>
        <taxon>Bacteria</taxon>
        <taxon>Bacillati</taxon>
        <taxon>Actinomycetota</taxon>
        <taxon>Actinomycetes</taxon>
        <taxon>Mycobacteriales</taxon>
        <taxon>Corynebacteriaceae</taxon>
        <taxon>Corynebacterium</taxon>
    </lineage>
</organism>
<feature type="region of interest" description="Disordered" evidence="2">
    <location>
        <begin position="332"/>
        <end position="356"/>
    </location>
</feature>
<comment type="caution">
    <text evidence="4">The sequence shown here is derived from an EMBL/GenBank/DDBJ whole genome shotgun (WGS) entry which is preliminary data.</text>
</comment>
<proteinExistence type="predicted"/>
<accession>A0AAW9SVA5</accession>
<protein>
    <submittedName>
        <fullName evidence="4">DNA polymerase Y family protein</fullName>
    </submittedName>
</protein>
<dbReference type="PROSITE" id="PS50173">
    <property type="entry name" value="UMUC"/>
    <property type="match status" value="1"/>
</dbReference>
<dbReference type="CDD" id="cd03468">
    <property type="entry name" value="PolY_like"/>
    <property type="match status" value="1"/>
</dbReference>
<dbReference type="SUPFAM" id="SSF56672">
    <property type="entry name" value="DNA/RNA polymerases"/>
    <property type="match status" value="1"/>
</dbReference>
<dbReference type="InterPro" id="IPR050356">
    <property type="entry name" value="SulA_CellDiv_inhibitor"/>
</dbReference>
<dbReference type="PANTHER" id="PTHR35369">
    <property type="entry name" value="BLR3025 PROTEIN-RELATED"/>
    <property type="match status" value="1"/>
</dbReference>
<reference evidence="4" key="2">
    <citation type="submission" date="2024-05" db="EMBL/GenBank/DDBJ databases">
        <authorList>
            <person name="Wolfe A."/>
        </authorList>
    </citation>
    <scope>NUCLEOTIDE SEQUENCE</scope>
    <source>
        <strain evidence="4">UMB1064</strain>
    </source>
</reference>
<evidence type="ECO:0000313" key="4">
    <source>
        <dbReference type="EMBL" id="MEO3717254.1"/>
    </source>
</evidence>